<dbReference type="InterPro" id="IPR005490">
    <property type="entry name" value="LD_TPept_cat_dom"/>
</dbReference>
<dbReference type="InterPro" id="IPR001119">
    <property type="entry name" value="SLH_dom"/>
</dbReference>
<dbReference type="InterPro" id="IPR051465">
    <property type="entry name" value="Cell_Envelope_Struct_Comp"/>
</dbReference>
<dbReference type="Gene3D" id="2.10.270.10">
    <property type="entry name" value="Cholin Binding"/>
    <property type="match status" value="1"/>
</dbReference>
<sequence length="635" mass="70536">MIKGTASQNKFSRKARCSISLLLSLVLLLTCFTPMALGAEGEGGVIPGESALTSEVSSQPEDAPPQESSSALPEEITAGGEKTESQPQEGSGESSEPDGGESSKPEEPPAPKTYTVLFVMGTLGNVSYQVEEGQYLAQTPDDPTLPGAAFLGWFDEEGNQTYPSSLPIDRDRKFTARFSRSLGDLLNTTDHIAYIGGHENGMFKPEAGLTRAEAAKMFYALLRSHDWEIKTFPDVPASKWYADPVGTMATLGIVGGYENGAFRPDQQITRAEFVKMAVSFDTIQDGELIFPDVSPSSWAVPYIVTATQNGWINGYKDGFHPEDRITRSEAVTIINRMLGRSPDAEILSLTDTKNFYDVFPTDWAYGQIAEAATTHTYLSDEAGETWTDYEKDESVVEKSHWIRDGADRYYLDAKTRKFLRGEVTLDGVQYLLDASTGKAITGFRNRGSWRRYYKDGVLQNDISSLGVVEGPYFIKVYKKSNYLIIFAKDEKGNYNIPVRAMRVSCGNPTPTGTYYTPARYRWLQMVGDTWAQWCTQIQGNYLFHSVPNWTLNNFDLEVDEYNHLGDTRSLGCIRLNCRDAKWIFDNCTLGTKVTISGTETSGPLSKPDGLQIPSWHTWDPTDPTAVYRCKQIGCH</sequence>
<dbReference type="PROSITE" id="PS52029">
    <property type="entry name" value="LD_TPASE"/>
    <property type="match status" value="1"/>
</dbReference>
<proteinExistence type="predicted"/>
<evidence type="ECO:0000256" key="6">
    <source>
        <dbReference type="ARBA" id="ARBA00023316"/>
    </source>
</evidence>
<evidence type="ECO:0000256" key="5">
    <source>
        <dbReference type="ARBA" id="ARBA00022984"/>
    </source>
</evidence>
<dbReference type="CDD" id="cd16913">
    <property type="entry name" value="YkuD_like"/>
    <property type="match status" value="1"/>
</dbReference>
<feature type="compositionally biased region" description="Polar residues" evidence="8">
    <location>
        <begin position="51"/>
        <end position="71"/>
    </location>
</feature>
<dbReference type="RefSeq" id="WP_256191997.1">
    <property type="nucleotide sequence ID" value="NZ_JANFZG010000022.1"/>
</dbReference>
<evidence type="ECO:0000256" key="7">
    <source>
        <dbReference type="PROSITE-ProRule" id="PRU01373"/>
    </source>
</evidence>
<keyword evidence="13" id="KW-1185">Reference proteome</keyword>
<keyword evidence="5 7" id="KW-0573">Peptidoglycan synthesis</keyword>
<keyword evidence="2" id="KW-0808">Transferase</keyword>
<dbReference type="Pfam" id="PF03734">
    <property type="entry name" value="YkuD"/>
    <property type="match status" value="1"/>
</dbReference>
<keyword evidence="6 7" id="KW-0961">Cell wall biogenesis/degradation</keyword>
<feature type="chain" id="PRO_5045641864" evidence="9">
    <location>
        <begin position="39"/>
        <end position="635"/>
    </location>
</feature>
<evidence type="ECO:0000256" key="9">
    <source>
        <dbReference type="SAM" id="SignalP"/>
    </source>
</evidence>
<feature type="active site" description="Nucleophile" evidence="7">
    <location>
        <position position="572"/>
    </location>
</feature>
<protein>
    <submittedName>
        <fullName evidence="12">S-layer homology domain-containing protein</fullName>
    </submittedName>
</protein>
<feature type="domain" description="L,D-TPase catalytic" evidence="11">
    <location>
        <begin position="472"/>
        <end position="596"/>
    </location>
</feature>
<comment type="pathway">
    <text evidence="1 7">Cell wall biogenesis; peptidoglycan biosynthesis.</text>
</comment>
<evidence type="ECO:0000256" key="4">
    <source>
        <dbReference type="ARBA" id="ARBA00022960"/>
    </source>
</evidence>
<dbReference type="Gene3D" id="2.40.440.10">
    <property type="entry name" value="L,D-transpeptidase catalytic domain-like"/>
    <property type="match status" value="1"/>
</dbReference>
<accession>A0ABT1S0S4</accession>
<feature type="active site" description="Proton donor/acceptor" evidence="7">
    <location>
        <position position="544"/>
    </location>
</feature>
<evidence type="ECO:0000256" key="1">
    <source>
        <dbReference type="ARBA" id="ARBA00004752"/>
    </source>
</evidence>
<evidence type="ECO:0000256" key="2">
    <source>
        <dbReference type="ARBA" id="ARBA00022679"/>
    </source>
</evidence>
<feature type="domain" description="SLH" evidence="10">
    <location>
        <begin position="286"/>
        <end position="348"/>
    </location>
</feature>
<evidence type="ECO:0000259" key="10">
    <source>
        <dbReference type="PROSITE" id="PS51272"/>
    </source>
</evidence>
<organism evidence="12 13">
    <name type="scientific">Neglectibacter timonensis</name>
    <dbReference type="NCBI Taxonomy" id="1776382"/>
    <lineage>
        <taxon>Bacteria</taxon>
        <taxon>Bacillati</taxon>
        <taxon>Bacillota</taxon>
        <taxon>Clostridia</taxon>
        <taxon>Eubacteriales</taxon>
        <taxon>Oscillospiraceae</taxon>
        <taxon>Neglectibacter</taxon>
    </lineage>
</organism>
<evidence type="ECO:0000259" key="11">
    <source>
        <dbReference type="PROSITE" id="PS52029"/>
    </source>
</evidence>
<evidence type="ECO:0000313" key="12">
    <source>
        <dbReference type="EMBL" id="MCQ4840527.1"/>
    </source>
</evidence>
<feature type="region of interest" description="Disordered" evidence="8">
    <location>
        <begin position="48"/>
        <end position="111"/>
    </location>
</feature>
<reference evidence="12 13" key="1">
    <citation type="submission" date="2022-06" db="EMBL/GenBank/DDBJ databases">
        <title>Isolation of gut microbiota from human fecal samples.</title>
        <authorList>
            <person name="Pamer E.G."/>
            <person name="Barat B."/>
            <person name="Waligurski E."/>
            <person name="Medina S."/>
            <person name="Paddock L."/>
            <person name="Mostad J."/>
        </authorList>
    </citation>
    <scope>NUCLEOTIDE SEQUENCE [LARGE SCALE GENOMIC DNA]</scope>
    <source>
        <strain evidence="12 13">DFI.9.73</strain>
    </source>
</reference>
<keyword evidence="9" id="KW-0732">Signal</keyword>
<keyword evidence="3" id="KW-0677">Repeat</keyword>
<dbReference type="PROSITE" id="PS51272">
    <property type="entry name" value="SLH"/>
    <property type="match status" value="2"/>
</dbReference>
<comment type="caution">
    <text evidence="12">The sequence shown here is derived from an EMBL/GenBank/DDBJ whole genome shotgun (WGS) entry which is preliminary data.</text>
</comment>
<name>A0ABT1S0S4_9FIRM</name>
<dbReference type="Proteomes" id="UP001524473">
    <property type="component" value="Unassembled WGS sequence"/>
</dbReference>
<evidence type="ECO:0000313" key="13">
    <source>
        <dbReference type="Proteomes" id="UP001524473"/>
    </source>
</evidence>
<evidence type="ECO:0000256" key="3">
    <source>
        <dbReference type="ARBA" id="ARBA00022737"/>
    </source>
</evidence>
<dbReference type="InterPro" id="IPR038063">
    <property type="entry name" value="Transpep_catalytic_dom"/>
</dbReference>
<keyword evidence="4 7" id="KW-0133">Cell shape</keyword>
<feature type="domain" description="SLH" evidence="10">
    <location>
        <begin position="228"/>
        <end position="285"/>
    </location>
</feature>
<feature type="signal peptide" evidence="9">
    <location>
        <begin position="1"/>
        <end position="38"/>
    </location>
</feature>
<dbReference type="SUPFAM" id="SSF141523">
    <property type="entry name" value="L,D-transpeptidase catalytic domain-like"/>
    <property type="match status" value="1"/>
</dbReference>
<dbReference type="PANTHER" id="PTHR43308">
    <property type="entry name" value="OUTER MEMBRANE PROTEIN ALPHA-RELATED"/>
    <property type="match status" value="1"/>
</dbReference>
<evidence type="ECO:0000256" key="8">
    <source>
        <dbReference type="SAM" id="MobiDB-lite"/>
    </source>
</evidence>
<dbReference type="EMBL" id="JANFZH010000025">
    <property type="protein sequence ID" value="MCQ4840527.1"/>
    <property type="molecule type" value="Genomic_DNA"/>
</dbReference>
<dbReference type="Pfam" id="PF00395">
    <property type="entry name" value="SLH"/>
    <property type="match status" value="3"/>
</dbReference>
<gene>
    <name evidence="12" type="ORF">NE695_11465</name>
</gene>
<feature type="compositionally biased region" description="Low complexity" evidence="8">
    <location>
        <begin position="85"/>
        <end position="94"/>
    </location>
</feature>